<reference evidence="3" key="1">
    <citation type="submission" date="2022-11" db="UniProtKB">
        <authorList>
            <consortium name="WormBaseParasite"/>
        </authorList>
    </citation>
    <scope>IDENTIFICATION</scope>
</reference>
<evidence type="ECO:0000313" key="3">
    <source>
        <dbReference type="WBParaSite" id="PDA_v2.g16762.t1"/>
    </source>
</evidence>
<keyword evidence="2" id="KW-1185">Reference proteome</keyword>
<proteinExistence type="predicted"/>
<evidence type="ECO:0000313" key="2">
    <source>
        <dbReference type="Proteomes" id="UP000887578"/>
    </source>
</evidence>
<dbReference type="Proteomes" id="UP000887578">
    <property type="component" value="Unplaced"/>
</dbReference>
<organism evidence="2 3">
    <name type="scientific">Panagrolaimus davidi</name>
    <dbReference type="NCBI Taxonomy" id="227884"/>
    <lineage>
        <taxon>Eukaryota</taxon>
        <taxon>Metazoa</taxon>
        <taxon>Ecdysozoa</taxon>
        <taxon>Nematoda</taxon>
        <taxon>Chromadorea</taxon>
        <taxon>Rhabditida</taxon>
        <taxon>Tylenchina</taxon>
        <taxon>Panagrolaimomorpha</taxon>
        <taxon>Panagrolaimoidea</taxon>
        <taxon>Panagrolaimidae</taxon>
        <taxon>Panagrolaimus</taxon>
    </lineage>
</organism>
<dbReference type="AlphaFoldDB" id="A0A914PEW3"/>
<protein>
    <submittedName>
        <fullName evidence="3">Uncharacterized protein</fullName>
    </submittedName>
</protein>
<sequence length="109" mass="12574">MGNHMQAISENSFEFPRQSNGEDVEPEIMQFKASQRLLAPNDDKYQAVIDCACGLEMDDESLTLFLRVLSDEEEKFGGPQNSSHWNMLQRLIRHKKVCFFISIIVNSYD</sequence>
<accession>A0A914PEW3</accession>
<evidence type="ECO:0000256" key="1">
    <source>
        <dbReference type="SAM" id="MobiDB-lite"/>
    </source>
</evidence>
<name>A0A914PEW3_9BILA</name>
<feature type="region of interest" description="Disordered" evidence="1">
    <location>
        <begin position="1"/>
        <end position="20"/>
    </location>
</feature>
<dbReference type="WBParaSite" id="PDA_v2.g16762.t1">
    <property type="protein sequence ID" value="PDA_v2.g16762.t1"/>
    <property type="gene ID" value="PDA_v2.g16762"/>
</dbReference>